<protein>
    <submittedName>
        <fullName evidence="2">Uncharacterized protein</fullName>
    </submittedName>
</protein>
<evidence type="ECO:0000313" key="3">
    <source>
        <dbReference type="Proteomes" id="UP000625711"/>
    </source>
</evidence>
<accession>A0A834MIY0</accession>
<evidence type="ECO:0000313" key="2">
    <source>
        <dbReference type="EMBL" id="KAF7285553.1"/>
    </source>
</evidence>
<sequence>MPLNVPLKVERPEASFITGEEHASRGEWRRTQWPGSKAARPKGSDFSIRSRTQRTTFIRAHVSGRSHITGDAIFSHVLAATATADAPITVTSDLALLFIENNDLWGAANCRRAPEDIYWDRTP</sequence>
<evidence type="ECO:0000256" key="1">
    <source>
        <dbReference type="SAM" id="MobiDB-lite"/>
    </source>
</evidence>
<organism evidence="2 3">
    <name type="scientific">Rhynchophorus ferrugineus</name>
    <name type="common">Red palm weevil</name>
    <name type="synonym">Curculio ferrugineus</name>
    <dbReference type="NCBI Taxonomy" id="354439"/>
    <lineage>
        <taxon>Eukaryota</taxon>
        <taxon>Metazoa</taxon>
        <taxon>Ecdysozoa</taxon>
        <taxon>Arthropoda</taxon>
        <taxon>Hexapoda</taxon>
        <taxon>Insecta</taxon>
        <taxon>Pterygota</taxon>
        <taxon>Neoptera</taxon>
        <taxon>Endopterygota</taxon>
        <taxon>Coleoptera</taxon>
        <taxon>Polyphaga</taxon>
        <taxon>Cucujiformia</taxon>
        <taxon>Curculionidae</taxon>
        <taxon>Dryophthorinae</taxon>
        <taxon>Rhynchophorus</taxon>
    </lineage>
</organism>
<feature type="region of interest" description="Disordered" evidence="1">
    <location>
        <begin position="20"/>
        <end position="46"/>
    </location>
</feature>
<dbReference type="AlphaFoldDB" id="A0A834MIY0"/>
<reference evidence="2" key="1">
    <citation type="submission" date="2020-08" db="EMBL/GenBank/DDBJ databases">
        <title>Genome sequencing and assembly of the red palm weevil Rhynchophorus ferrugineus.</title>
        <authorList>
            <person name="Dias G.B."/>
            <person name="Bergman C.M."/>
            <person name="Manee M."/>
        </authorList>
    </citation>
    <scope>NUCLEOTIDE SEQUENCE</scope>
    <source>
        <strain evidence="2">AA-2017</strain>
        <tissue evidence="2">Whole larva</tissue>
    </source>
</reference>
<gene>
    <name evidence="2" type="ORF">GWI33_010549</name>
</gene>
<keyword evidence="3" id="KW-1185">Reference proteome</keyword>
<dbReference type="Proteomes" id="UP000625711">
    <property type="component" value="Unassembled WGS sequence"/>
</dbReference>
<feature type="compositionally biased region" description="Basic and acidic residues" evidence="1">
    <location>
        <begin position="20"/>
        <end position="30"/>
    </location>
</feature>
<comment type="caution">
    <text evidence="2">The sequence shown here is derived from an EMBL/GenBank/DDBJ whole genome shotgun (WGS) entry which is preliminary data.</text>
</comment>
<name>A0A834MIY0_RHYFE</name>
<proteinExistence type="predicted"/>
<dbReference type="EMBL" id="JAACXV010000052">
    <property type="protein sequence ID" value="KAF7285553.1"/>
    <property type="molecule type" value="Genomic_DNA"/>
</dbReference>